<comment type="caution">
    <text evidence="1">The sequence shown here is derived from an EMBL/GenBank/DDBJ whole genome shotgun (WGS) entry which is preliminary data.</text>
</comment>
<dbReference type="STRING" id="592015.HMPREF1705_04741"/>
<accession>A0A0T5X8Y9</accession>
<keyword evidence="2" id="KW-1185">Reference proteome</keyword>
<dbReference type="Proteomes" id="UP000005273">
    <property type="component" value="Unassembled WGS sequence"/>
</dbReference>
<protein>
    <submittedName>
        <fullName evidence="1">Uncharacterized protein</fullName>
    </submittedName>
</protein>
<reference evidence="2" key="1">
    <citation type="submission" date="2012-09" db="EMBL/GenBank/DDBJ databases">
        <authorList>
            <person name="Weinstock G."/>
            <person name="Sodergren E."/>
            <person name="Clifton S."/>
            <person name="Fulton L."/>
            <person name="Fulton B."/>
            <person name="Courtney L."/>
            <person name="Fronick C."/>
            <person name="Harrison M."/>
            <person name="Strong C."/>
            <person name="Farmer C."/>
            <person name="Delehaunty K."/>
            <person name="Markovic C."/>
            <person name="Hall O."/>
            <person name="Minx P."/>
            <person name="Tomlinson C."/>
            <person name="Mitreva M."/>
            <person name="Nelson J."/>
            <person name="Hou S."/>
            <person name="Wollam A."/>
            <person name="Pepin K.H."/>
            <person name="Johnson M."/>
            <person name="Bhonagiri V."/>
            <person name="Nash W.E."/>
            <person name="Suruliraj S."/>
            <person name="Warren W."/>
            <person name="Chinwalla A."/>
            <person name="Mardis E.R."/>
            <person name="Wilson R.K."/>
        </authorList>
    </citation>
    <scope>NUCLEOTIDE SEQUENCE [LARGE SCALE GENOMIC DNA]</scope>
    <source>
        <strain evidence="2">OS1</strain>
    </source>
</reference>
<dbReference type="EMBL" id="ACJX03000001">
    <property type="protein sequence ID" value="KRT34833.1"/>
    <property type="molecule type" value="Genomic_DNA"/>
</dbReference>
<gene>
    <name evidence="1" type="ORF">HMPREF1705_04741</name>
</gene>
<sequence length="54" mass="6296">MSMIIPPLLNFFTKKLVPFPPGKGLMFFLLLSEREALSFPKRPYRSTLIDRKDP</sequence>
<name>A0A0T5X8Y9_9BACT</name>
<organism evidence="1 2">
    <name type="scientific">Acetomicrobium hydrogeniformans ATCC BAA-1850</name>
    <dbReference type="NCBI Taxonomy" id="592015"/>
    <lineage>
        <taxon>Bacteria</taxon>
        <taxon>Thermotogati</taxon>
        <taxon>Synergistota</taxon>
        <taxon>Synergistia</taxon>
        <taxon>Synergistales</taxon>
        <taxon>Acetomicrobiaceae</taxon>
        <taxon>Acetomicrobium</taxon>
    </lineage>
</organism>
<proteinExistence type="predicted"/>
<evidence type="ECO:0000313" key="2">
    <source>
        <dbReference type="Proteomes" id="UP000005273"/>
    </source>
</evidence>
<evidence type="ECO:0000313" key="1">
    <source>
        <dbReference type="EMBL" id="KRT34833.1"/>
    </source>
</evidence>
<dbReference type="AlphaFoldDB" id="A0A0T5X8Y9"/>